<dbReference type="RefSeq" id="WP_107665773.1">
    <property type="nucleotide sequence ID" value="NZ_PZKG01000188.1"/>
</dbReference>
<protein>
    <submittedName>
        <fullName evidence="1">MarR family EPS-associated transcriptional regulator</fullName>
    </submittedName>
</protein>
<evidence type="ECO:0000313" key="1">
    <source>
        <dbReference type="EMBL" id="PTE19738.1"/>
    </source>
</evidence>
<dbReference type="InterPro" id="IPR036390">
    <property type="entry name" value="WH_DNA-bd_sf"/>
</dbReference>
<keyword evidence="2" id="KW-1185">Reference proteome</keyword>
<accession>A0A2T4JPB4</accession>
<dbReference type="Proteomes" id="UP000241010">
    <property type="component" value="Unassembled WGS sequence"/>
</dbReference>
<dbReference type="EMBL" id="PZKG01000188">
    <property type="protein sequence ID" value="PTE19738.1"/>
    <property type="molecule type" value="Genomic_DNA"/>
</dbReference>
<sequence length="131" mass="14754">MNRALQEDVHFRLLRLLEQRPEISQRELAEEVGVALGKVNYVLNALTKKGLVKIRNFRNSEKKLRYAYILTPAGLSAKADLTAGFLNRKIAEYEALRAEIESLQGETGWRADTAISPTQVALKSEASTRRV</sequence>
<evidence type="ECO:0000313" key="2">
    <source>
        <dbReference type="Proteomes" id="UP000241010"/>
    </source>
</evidence>
<dbReference type="Pfam" id="PF13412">
    <property type="entry name" value="HTH_24"/>
    <property type="match status" value="1"/>
</dbReference>
<dbReference type="OrthoDB" id="8537236at2"/>
<reference evidence="1 2" key="1">
    <citation type="submission" date="2018-03" db="EMBL/GenBank/DDBJ databases">
        <title>Cereibacter changlensis.</title>
        <authorList>
            <person name="Meyer T.E."/>
            <person name="Miller S."/>
            <person name="Lodha T."/>
            <person name="Gandham S."/>
            <person name="Chintalapati S."/>
            <person name="Chintalapati V.R."/>
        </authorList>
    </citation>
    <scope>NUCLEOTIDE SEQUENCE [LARGE SCALE GENOMIC DNA]</scope>
    <source>
        <strain evidence="1 2">JA139</strain>
    </source>
</reference>
<dbReference type="NCBIfam" id="TIGR04176">
    <property type="entry name" value="MarR_EPS"/>
    <property type="match status" value="1"/>
</dbReference>
<dbReference type="SUPFAM" id="SSF46785">
    <property type="entry name" value="Winged helix' DNA-binding domain"/>
    <property type="match status" value="1"/>
</dbReference>
<proteinExistence type="predicted"/>
<dbReference type="AlphaFoldDB" id="A0A2T4JPB4"/>
<name>A0A2T4JPB4_9RHOB</name>
<comment type="caution">
    <text evidence="1">The sequence shown here is derived from an EMBL/GenBank/DDBJ whole genome shotgun (WGS) entry which is preliminary data.</text>
</comment>
<dbReference type="Gene3D" id="1.10.10.10">
    <property type="entry name" value="Winged helix-like DNA-binding domain superfamily/Winged helix DNA-binding domain"/>
    <property type="match status" value="1"/>
</dbReference>
<dbReference type="InterPro" id="IPR036388">
    <property type="entry name" value="WH-like_DNA-bd_sf"/>
</dbReference>
<organism evidence="1 2">
    <name type="scientific">Cereibacter changlensis JA139</name>
    <dbReference type="NCBI Taxonomy" id="1188249"/>
    <lineage>
        <taxon>Bacteria</taxon>
        <taxon>Pseudomonadati</taxon>
        <taxon>Pseudomonadota</taxon>
        <taxon>Alphaproteobacteria</taxon>
        <taxon>Rhodobacterales</taxon>
        <taxon>Paracoccaceae</taxon>
        <taxon>Cereibacter</taxon>
    </lineage>
</organism>
<gene>
    <name evidence="1" type="ORF">C5F48_21280</name>
</gene>
<dbReference type="InterPro" id="IPR026433">
    <property type="entry name" value="MarR_EPS"/>
</dbReference>